<evidence type="ECO:0000256" key="1">
    <source>
        <dbReference type="SAM" id="Phobius"/>
    </source>
</evidence>
<evidence type="ECO:0000313" key="3">
    <source>
        <dbReference type="Proteomes" id="UP000011134"/>
    </source>
</evidence>
<accession>L8J641</accession>
<name>L8J641_9GAMM</name>
<comment type="caution">
    <text evidence="2">The sequence shown here is derived from an EMBL/GenBank/DDBJ whole genome shotgun (WGS) entry which is preliminary data.</text>
</comment>
<keyword evidence="3" id="KW-1185">Reference proteome</keyword>
<sequence length="40" mass="4284">MSTGNVAAELLDGGSFLVASILQFSSSVMVLDVFKENRHL</sequence>
<keyword evidence="1" id="KW-1133">Transmembrane helix</keyword>
<dbReference type="EMBL" id="AMZO01000057">
    <property type="protein sequence ID" value="ELR63094.1"/>
    <property type="molecule type" value="Genomic_DNA"/>
</dbReference>
<dbReference type="PATRIC" id="fig|1056511.3.peg.4920"/>
<evidence type="ECO:0000313" key="2">
    <source>
        <dbReference type="EMBL" id="ELR63094.1"/>
    </source>
</evidence>
<dbReference type="AlphaFoldDB" id="L8J641"/>
<feature type="transmembrane region" description="Helical" evidence="1">
    <location>
        <begin position="15"/>
        <end position="34"/>
    </location>
</feature>
<keyword evidence="1" id="KW-0812">Transmembrane</keyword>
<keyword evidence="1" id="KW-0472">Membrane</keyword>
<gene>
    <name evidence="2" type="ORF">C942_04108</name>
</gene>
<dbReference type="Proteomes" id="UP000011134">
    <property type="component" value="Unassembled WGS sequence"/>
</dbReference>
<organism evidence="2 3">
    <name type="scientific">Photobacterium marinum</name>
    <dbReference type="NCBI Taxonomy" id="1056511"/>
    <lineage>
        <taxon>Bacteria</taxon>
        <taxon>Pseudomonadati</taxon>
        <taxon>Pseudomonadota</taxon>
        <taxon>Gammaproteobacteria</taxon>
        <taxon>Vibrionales</taxon>
        <taxon>Vibrionaceae</taxon>
        <taxon>Photobacterium</taxon>
    </lineage>
</organism>
<reference evidence="2 3" key="1">
    <citation type="submission" date="2012-12" db="EMBL/GenBank/DDBJ databases">
        <title>Genome Assembly of Photobacterium sp. AK15.</title>
        <authorList>
            <person name="Khatri I."/>
            <person name="Vaidya B."/>
            <person name="Srinivas T.N.R."/>
            <person name="Subramanian S."/>
            <person name="Pinnaka A."/>
        </authorList>
    </citation>
    <scope>NUCLEOTIDE SEQUENCE [LARGE SCALE GENOMIC DNA]</scope>
    <source>
        <strain evidence="2 3">AK15</strain>
    </source>
</reference>
<proteinExistence type="predicted"/>
<protein>
    <submittedName>
        <fullName evidence="2">Uncharacterized protein</fullName>
    </submittedName>
</protein>